<dbReference type="RefSeq" id="WP_074719098.1">
    <property type="nucleotide sequence ID" value="NZ_FNWV01000022.1"/>
</dbReference>
<sequence>MKVFDFDNTLYHGESSVDLALYMIRTNKKIIKYLPSIFINLIKYKLCMVEKKKMVTAINDFLKNALHDKNEIFNSVDGFWQKNRCKLDKKMLSRINKDDVIITAGPDFLIYGISELLNTENIICSRIDADRMKVKYLNFGDNKVKQYKKVYGDKHIDCFYTDSFNDKALMDISDKVYLVKKGSLKRIK</sequence>
<dbReference type="EMBL" id="FNWV01000022">
    <property type="protein sequence ID" value="SEH87495.1"/>
    <property type="molecule type" value="Genomic_DNA"/>
</dbReference>
<dbReference type="Gene3D" id="3.40.50.1000">
    <property type="entry name" value="HAD superfamily/HAD-like"/>
    <property type="match status" value="1"/>
</dbReference>
<accession>A0A1H6LG23</accession>
<dbReference type="AlphaFoldDB" id="A0A1H6LG23"/>
<gene>
    <name evidence="1" type="ORF">SAMN02910265_03151</name>
</gene>
<dbReference type="SUPFAM" id="SSF56784">
    <property type="entry name" value="HAD-like"/>
    <property type="match status" value="1"/>
</dbReference>
<dbReference type="InterPro" id="IPR023214">
    <property type="entry name" value="HAD_sf"/>
</dbReference>
<proteinExistence type="predicted"/>
<reference evidence="1 2" key="1">
    <citation type="submission" date="2016-10" db="EMBL/GenBank/DDBJ databases">
        <authorList>
            <person name="de Groot N.N."/>
        </authorList>
    </citation>
    <scope>NUCLEOTIDE SEQUENCE [LARGE SCALE GENOMIC DNA]</scope>
    <source>
        <strain evidence="1 2">YAD2003</strain>
    </source>
</reference>
<protein>
    <submittedName>
        <fullName evidence="1">Phosphoserine phosphatase</fullName>
    </submittedName>
</protein>
<name>A0A1H6LG23_RUMFL</name>
<evidence type="ECO:0000313" key="2">
    <source>
        <dbReference type="Proteomes" id="UP000183190"/>
    </source>
</evidence>
<dbReference type="InterPro" id="IPR036412">
    <property type="entry name" value="HAD-like_sf"/>
</dbReference>
<dbReference type="Gene3D" id="1.20.1440.100">
    <property type="entry name" value="SG protein - dephosphorylation function"/>
    <property type="match status" value="1"/>
</dbReference>
<dbReference type="Proteomes" id="UP000183190">
    <property type="component" value="Unassembled WGS sequence"/>
</dbReference>
<dbReference type="OrthoDB" id="9794212at2"/>
<evidence type="ECO:0000313" key="1">
    <source>
        <dbReference type="EMBL" id="SEH87495.1"/>
    </source>
</evidence>
<dbReference type="Pfam" id="PF12710">
    <property type="entry name" value="HAD"/>
    <property type="match status" value="1"/>
</dbReference>
<organism evidence="1 2">
    <name type="scientific">Ruminococcus flavefaciens</name>
    <dbReference type="NCBI Taxonomy" id="1265"/>
    <lineage>
        <taxon>Bacteria</taxon>
        <taxon>Bacillati</taxon>
        <taxon>Bacillota</taxon>
        <taxon>Clostridia</taxon>
        <taxon>Eubacteriales</taxon>
        <taxon>Oscillospiraceae</taxon>
        <taxon>Ruminococcus</taxon>
    </lineage>
</organism>